<protein>
    <submittedName>
        <fullName evidence="1">Uncharacterized protein</fullName>
    </submittedName>
</protein>
<dbReference type="EMBL" id="GL349446">
    <property type="protein sequence ID" value="KNC47412.1"/>
    <property type="molecule type" value="Genomic_DNA"/>
</dbReference>
<dbReference type="AlphaFoldDB" id="A0A0L0D4W5"/>
<proteinExistence type="predicted"/>
<accession>A0A0L0D4W5</accession>
<dbReference type="RefSeq" id="XP_013759775.1">
    <property type="nucleotide sequence ID" value="XM_013904321.1"/>
</dbReference>
<dbReference type="GeneID" id="25569701"/>
<dbReference type="Proteomes" id="UP000054408">
    <property type="component" value="Unassembled WGS sequence"/>
</dbReference>
<dbReference type="Gene3D" id="3.30.160.60">
    <property type="entry name" value="Classic Zinc Finger"/>
    <property type="match status" value="1"/>
</dbReference>
<evidence type="ECO:0000313" key="2">
    <source>
        <dbReference type="Proteomes" id="UP000054408"/>
    </source>
</evidence>
<evidence type="ECO:0000313" key="1">
    <source>
        <dbReference type="EMBL" id="KNC47412.1"/>
    </source>
</evidence>
<keyword evidence="2" id="KW-1185">Reference proteome</keyword>
<organism evidence="1 2">
    <name type="scientific">Thecamonas trahens ATCC 50062</name>
    <dbReference type="NCBI Taxonomy" id="461836"/>
    <lineage>
        <taxon>Eukaryota</taxon>
        <taxon>Apusozoa</taxon>
        <taxon>Apusomonadida</taxon>
        <taxon>Apusomonadidae</taxon>
        <taxon>Thecamonas</taxon>
    </lineage>
</organism>
<reference evidence="1 2" key="1">
    <citation type="submission" date="2010-05" db="EMBL/GenBank/DDBJ databases">
        <title>The Genome Sequence of Thecamonas trahens ATCC 50062.</title>
        <authorList>
            <consortium name="The Broad Institute Genome Sequencing Platform"/>
            <person name="Russ C."/>
            <person name="Cuomo C."/>
            <person name="Shea T."/>
            <person name="Young S.K."/>
            <person name="Zeng Q."/>
            <person name="Koehrsen M."/>
            <person name="Haas B."/>
            <person name="Borodovsky M."/>
            <person name="Guigo R."/>
            <person name="Alvarado L."/>
            <person name="Berlin A."/>
            <person name="Bochicchio J."/>
            <person name="Borenstein D."/>
            <person name="Chapman S."/>
            <person name="Chen Z."/>
            <person name="Freedman E."/>
            <person name="Gellesch M."/>
            <person name="Goldberg J."/>
            <person name="Griggs A."/>
            <person name="Gujja S."/>
            <person name="Heilman E."/>
            <person name="Heiman D."/>
            <person name="Hepburn T."/>
            <person name="Howarth C."/>
            <person name="Jen D."/>
            <person name="Larson L."/>
            <person name="Mehta T."/>
            <person name="Park D."/>
            <person name="Pearson M."/>
            <person name="Roberts A."/>
            <person name="Saif S."/>
            <person name="Shenoy N."/>
            <person name="Sisk P."/>
            <person name="Stolte C."/>
            <person name="Sykes S."/>
            <person name="Thomson T."/>
            <person name="Walk T."/>
            <person name="White J."/>
            <person name="Yandava C."/>
            <person name="Burger G."/>
            <person name="Gray M.W."/>
            <person name="Holland P.W.H."/>
            <person name="King N."/>
            <person name="Lang F.B.F."/>
            <person name="Roger A.J."/>
            <person name="Ruiz-Trillo I."/>
            <person name="Lander E."/>
            <person name="Nusbaum C."/>
        </authorList>
    </citation>
    <scope>NUCLEOTIDE SEQUENCE [LARGE SCALE GENOMIC DNA]</scope>
    <source>
        <strain evidence="1 2">ATCC 50062</strain>
    </source>
</reference>
<name>A0A0L0D4W5_THETB</name>
<gene>
    <name evidence="1" type="ORF">AMSG_11786</name>
</gene>
<sequence length="375" mass="39981">MCDQSSMPITMYCTEPGCASDPLRCLACFTPHGRHHGHQGEKIEDVAAKRKRQLSSKLNQLDSMLLEVDTSLATLNEVMSKLGLRAERGTANEVIEGINRFFDNTIAQLRARETELVDMVNSILAESEHKAKARFAAIAQFVSVCKAVSAGINHSLQLSDIEFMKVESSAKEVACAVIADPPVLNLPITAELITDLPDFPVSIADYGSITTPSLGSHVYSIDVTRVVSATVSNNIMTCAASTYGSAVLTPAITSGVANFDFEVHAFSNGKTESGGYVSVGVCCGVLPSVVKYNTENTICWVADSIKVDNTLASLPGTPMPHRVPCRVTFDVATGVLSAFVAGERACAGALPTSHLSGPFHFFIAGYDNSSIRILS</sequence>